<gene>
    <name evidence="2" type="ORF">BU26DRAFT_551659</name>
</gene>
<keyword evidence="3" id="KW-1185">Reference proteome</keyword>
<accession>A0A6A6ICN3</accession>
<evidence type="ECO:0000313" key="2">
    <source>
        <dbReference type="EMBL" id="KAF2248335.1"/>
    </source>
</evidence>
<dbReference type="Proteomes" id="UP000800094">
    <property type="component" value="Unassembled WGS sequence"/>
</dbReference>
<evidence type="ECO:0000256" key="1">
    <source>
        <dbReference type="SAM" id="MobiDB-lite"/>
    </source>
</evidence>
<dbReference type="GeneID" id="54585445"/>
<reference evidence="2" key="1">
    <citation type="journal article" date="2020" name="Stud. Mycol.">
        <title>101 Dothideomycetes genomes: a test case for predicting lifestyles and emergence of pathogens.</title>
        <authorList>
            <person name="Haridas S."/>
            <person name="Albert R."/>
            <person name="Binder M."/>
            <person name="Bloem J."/>
            <person name="Labutti K."/>
            <person name="Salamov A."/>
            <person name="Andreopoulos B."/>
            <person name="Baker S."/>
            <person name="Barry K."/>
            <person name="Bills G."/>
            <person name="Bluhm B."/>
            <person name="Cannon C."/>
            <person name="Castanera R."/>
            <person name="Culley D."/>
            <person name="Daum C."/>
            <person name="Ezra D."/>
            <person name="Gonzalez J."/>
            <person name="Henrissat B."/>
            <person name="Kuo A."/>
            <person name="Liang C."/>
            <person name="Lipzen A."/>
            <person name="Lutzoni F."/>
            <person name="Magnuson J."/>
            <person name="Mondo S."/>
            <person name="Nolan M."/>
            <person name="Ohm R."/>
            <person name="Pangilinan J."/>
            <person name="Park H.-J."/>
            <person name="Ramirez L."/>
            <person name="Alfaro M."/>
            <person name="Sun H."/>
            <person name="Tritt A."/>
            <person name="Yoshinaga Y."/>
            <person name="Zwiers L.-H."/>
            <person name="Turgeon B."/>
            <person name="Goodwin S."/>
            <person name="Spatafora J."/>
            <person name="Crous P."/>
            <person name="Grigoriev I."/>
        </authorList>
    </citation>
    <scope>NUCLEOTIDE SEQUENCE</scope>
    <source>
        <strain evidence="2">CBS 122368</strain>
    </source>
</reference>
<feature type="region of interest" description="Disordered" evidence="1">
    <location>
        <begin position="127"/>
        <end position="171"/>
    </location>
</feature>
<dbReference type="RefSeq" id="XP_033683339.1">
    <property type="nucleotide sequence ID" value="XM_033832115.1"/>
</dbReference>
<proteinExistence type="predicted"/>
<name>A0A6A6ICN3_9PLEO</name>
<protein>
    <submittedName>
        <fullName evidence="2">Uncharacterized protein</fullName>
    </submittedName>
</protein>
<evidence type="ECO:0000313" key="3">
    <source>
        <dbReference type="Proteomes" id="UP000800094"/>
    </source>
</evidence>
<dbReference type="EMBL" id="ML987196">
    <property type="protein sequence ID" value="KAF2248335.1"/>
    <property type="molecule type" value="Genomic_DNA"/>
</dbReference>
<dbReference type="AlphaFoldDB" id="A0A6A6ICN3"/>
<organism evidence="2 3">
    <name type="scientific">Trematosphaeria pertusa</name>
    <dbReference type="NCBI Taxonomy" id="390896"/>
    <lineage>
        <taxon>Eukaryota</taxon>
        <taxon>Fungi</taxon>
        <taxon>Dikarya</taxon>
        <taxon>Ascomycota</taxon>
        <taxon>Pezizomycotina</taxon>
        <taxon>Dothideomycetes</taxon>
        <taxon>Pleosporomycetidae</taxon>
        <taxon>Pleosporales</taxon>
        <taxon>Massarineae</taxon>
        <taxon>Trematosphaeriaceae</taxon>
        <taxon>Trematosphaeria</taxon>
    </lineage>
</organism>
<sequence>MPTWAPPVPRLPRRVRQRADVRLAGVGAVGKTGALLRPISCASVEYYKSISVQAPLVMTCMNKTAQFGRSSAHRGRWRAGVVYKRGVICDWCAASEDSRCTIRANPALPRRQVKAIVWVGNLESKANGSRRAGRQRNEGKKASVGRKQQTSRKQVESRTGIGRGRGDMWPW</sequence>